<proteinExistence type="predicted"/>
<dbReference type="AlphaFoldDB" id="A0A8H7QD55"/>
<protein>
    <recommendedName>
        <fullName evidence="4">Secreted protein</fullName>
    </recommendedName>
</protein>
<gene>
    <name evidence="2" type="ORF">INT46_001222</name>
</gene>
<name>A0A8H7QD55_9FUNG</name>
<keyword evidence="3" id="KW-1185">Reference proteome</keyword>
<accession>A0A8H7QD55</accession>
<feature type="signal peptide" evidence="1">
    <location>
        <begin position="1"/>
        <end position="19"/>
    </location>
</feature>
<organism evidence="2 3">
    <name type="scientific">Mucor plumbeus</name>
    <dbReference type="NCBI Taxonomy" id="97098"/>
    <lineage>
        <taxon>Eukaryota</taxon>
        <taxon>Fungi</taxon>
        <taxon>Fungi incertae sedis</taxon>
        <taxon>Mucoromycota</taxon>
        <taxon>Mucoromycotina</taxon>
        <taxon>Mucoromycetes</taxon>
        <taxon>Mucorales</taxon>
        <taxon>Mucorineae</taxon>
        <taxon>Mucoraceae</taxon>
        <taxon>Mucor</taxon>
    </lineage>
</organism>
<feature type="chain" id="PRO_5033988682" description="Secreted protein" evidence="1">
    <location>
        <begin position="20"/>
        <end position="181"/>
    </location>
</feature>
<comment type="caution">
    <text evidence="2">The sequence shown here is derived from an EMBL/GenBank/DDBJ whole genome shotgun (WGS) entry which is preliminary data.</text>
</comment>
<dbReference type="Proteomes" id="UP000650833">
    <property type="component" value="Unassembled WGS sequence"/>
</dbReference>
<dbReference type="OrthoDB" id="2412648at2759"/>
<evidence type="ECO:0000313" key="2">
    <source>
        <dbReference type="EMBL" id="KAG2190196.1"/>
    </source>
</evidence>
<dbReference type="EMBL" id="JAEPRC010001031">
    <property type="protein sequence ID" value="KAG2190196.1"/>
    <property type="molecule type" value="Genomic_DNA"/>
</dbReference>
<evidence type="ECO:0000256" key="1">
    <source>
        <dbReference type="SAM" id="SignalP"/>
    </source>
</evidence>
<sequence>MRSSLAITAVAAAAVVVSAAEDCNPSYNVATSGTCFTNCNINAGNTFLSGWTMDHTSPNFLASLTLMCNKGTSEYLAFMSKAGMCMAGCSDDPELFNAEFAGACAWWAIHKNDSCGGSASTSNTTAASSGSASSGSASASAAQSSSTVAGNSASASAAGQTSAKLQNLAVALAAGAAFFAL</sequence>
<keyword evidence="1" id="KW-0732">Signal</keyword>
<evidence type="ECO:0008006" key="4">
    <source>
        <dbReference type="Google" id="ProtNLM"/>
    </source>
</evidence>
<evidence type="ECO:0000313" key="3">
    <source>
        <dbReference type="Proteomes" id="UP000650833"/>
    </source>
</evidence>
<reference evidence="2" key="1">
    <citation type="submission" date="2020-12" db="EMBL/GenBank/DDBJ databases">
        <title>Metabolic potential, ecology and presence of endohyphal bacteria is reflected in genomic diversity of Mucoromycotina.</title>
        <authorList>
            <person name="Muszewska A."/>
            <person name="Okrasinska A."/>
            <person name="Steczkiewicz K."/>
            <person name="Drgas O."/>
            <person name="Orlowska M."/>
            <person name="Perlinska-Lenart U."/>
            <person name="Aleksandrzak-Piekarczyk T."/>
            <person name="Szatraj K."/>
            <person name="Zielenkiewicz U."/>
            <person name="Pilsyk S."/>
            <person name="Malc E."/>
            <person name="Mieczkowski P."/>
            <person name="Kruszewska J.S."/>
            <person name="Biernat P."/>
            <person name="Pawlowska J."/>
        </authorList>
    </citation>
    <scope>NUCLEOTIDE SEQUENCE</scope>
    <source>
        <strain evidence="2">CBS 226.32</strain>
    </source>
</reference>